<dbReference type="Proteomes" id="UP001465976">
    <property type="component" value="Unassembled WGS sequence"/>
</dbReference>
<sequence>MSKRRPTQQQNTSTKRARRLGQASVYHHEVPSVSFPTFFDIASSANNGPSPSAVTSAVPSIRQVGDAPFTWKSLGESWRTGAAGGTWQRRGTEVNTPVTVKAEDRELIDGLRELDDIDDTREPESKKKKKKRSVVSRHLNIEWKEKHRPVFLEELMRMKGRSDSRKQARCTDCKGLSEDGKEETVRAPLFRCRYCLMGDLVCGECCVRRHWDIPWHFVEKWDGSRFVTTELTDIGLKVQMNHFRGLCTALKPAYDRLLVLHTNGIHRANLRFCHCPKSIPQYQQLLRRHLYPATVRKGRIATVVTFEYLDSLHMLTLTTKGSVYDFYCGLERMTDATGISLPKSWYKPLLQVVRQWRHLTMLMRSGYGQSDCSDIDKQPEGMLTLRCPTCPHPGRNLAPDWWLQAHGEKGFLYCLCLCVDANFRLKEQLVSSHSRDPVLCDGLGYFVWRKPFEAWVEENERKADPEDEISTCVPLAAVAKQQTKFSKGLRYTGVGGVACGRTDMIVRLVNLNKGEQYSVMDYLVASVLQSWPGLYWVLLCYDIACQWFRNLEKRAEKWPEHIRKREDVRMTPAIGKLHEPGHKQLDHQKFSLNLIRGVGYTDGESLEQIWASHNPLGILRC</sequence>
<evidence type="ECO:0000313" key="3">
    <source>
        <dbReference type="EMBL" id="KAL0568990.1"/>
    </source>
</evidence>
<evidence type="ECO:0000313" key="4">
    <source>
        <dbReference type="Proteomes" id="UP001465976"/>
    </source>
</evidence>
<feature type="region of interest" description="Disordered" evidence="1">
    <location>
        <begin position="80"/>
        <end position="101"/>
    </location>
</feature>
<name>A0ABR3F1I2_9AGAR</name>
<dbReference type="InterPro" id="IPR041457">
    <property type="entry name" value="CxC2_KDZ-assoc"/>
</dbReference>
<dbReference type="EMBL" id="JBAHYK010001214">
    <property type="protein sequence ID" value="KAL0568990.1"/>
    <property type="molecule type" value="Genomic_DNA"/>
</dbReference>
<comment type="caution">
    <text evidence="3">The sequence shown here is derived from an EMBL/GenBank/DDBJ whole genome shotgun (WGS) entry which is preliminary data.</text>
</comment>
<proteinExistence type="predicted"/>
<protein>
    <recommendedName>
        <fullName evidence="2">CxC2-like cysteine cluster KDZ transposase-associated domain-containing protein</fullName>
    </recommendedName>
</protein>
<evidence type="ECO:0000256" key="1">
    <source>
        <dbReference type="SAM" id="MobiDB-lite"/>
    </source>
</evidence>
<keyword evidence="4" id="KW-1185">Reference proteome</keyword>
<organism evidence="3 4">
    <name type="scientific">Marasmius crinis-equi</name>
    <dbReference type="NCBI Taxonomy" id="585013"/>
    <lineage>
        <taxon>Eukaryota</taxon>
        <taxon>Fungi</taxon>
        <taxon>Dikarya</taxon>
        <taxon>Basidiomycota</taxon>
        <taxon>Agaricomycotina</taxon>
        <taxon>Agaricomycetes</taxon>
        <taxon>Agaricomycetidae</taxon>
        <taxon>Agaricales</taxon>
        <taxon>Marasmiineae</taxon>
        <taxon>Marasmiaceae</taxon>
        <taxon>Marasmius</taxon>
    </lineage>
</organism>
<dbReference type="Pfam" id="PF18758">
    <property type="entry name" value="KDZ"/>
    <property type="match status" value="1"/>
</dbReference>
<feature type="domain" description="CxC2-like cysteine cluster KDZ transposase-associated" evidence="2">
    <location>
        <begin position="231"/>
        <end position="338"/>
    </location>
</feature>
<reference evidence="3 4" key="1">
    <citation type="submission" date="2024-02" db="EMBL/GenBank/DDBJ databases">
        <title>A draft genome for the cacao thread blight pathogen Marasmius crinis-equi.</title>
        <authorList>
            <person name="Cohen S.P."/>
            <person name="Baruah I.K."/>
            <person name="Amoako-Attah I."/>
            <person name="Bukari Y."/>
            <person name="Meinhardt L.W."/>
            <person name="Bailey B.A."/>
        </authorList>
    </citation>
    <scope>NUCLEOTIDE SEQUENCE [LARGE SCALE GENOMIC DNA]</scope>
    <source>
        <strain evidence="3 4">GH-76</strain>
    </source>
</reference>
<feature type="region of interest" description="Disordered" evidence="1">
    <location>
        <begin position="1"/>
        <end position="25"/>
    </location>
</feature>
<dbReference type="Pfam" id="PF18803">
    <property type="entry name" value="CxC2"/>
    <property type="match status" value="1"/>
</dbReference>
<accession>A0ABR3F1I2</accession>
<dbReference type="InterPro" id="IPR040521">
    <property type="entry name" value="KDZ"/>
</dbReference>
<evidence type="ECO:0000259" key="2">
    <source>
        <dbReference type="Pfam" id="PF18803"/>
    </source>
</evidence>
<gene>
    <name evidence="3" type="ORF">V5O48_012979</name>
</gene>